<evidence type="ECO:0000313" key="5">
    <source>
        <dbReference type="Proteomes" id="UP000652761"/>
    </source>
</evidence>
<feature type="chain" id="PRO_5032959093" description="X8 domain-containing protein" evidence="2">
    <location>
        <begin position="27"/>
        <end position="178"/>
    </location>
</feature>
<evidence type="ECO:0000313" key="4">
    <source>
        <dbReference type="EMBL" id="MQM10673.1"/>
    </source>
</evidence>
<evidence type="ECO:0000256" key="2">
    <source>
        <dbReference type="SAM" id="SignalP"/>
    </source>
</evidence>
<dbReference type="Pfam" id="PF07983">
    <property type="entry name" value="X8"/>
    <property type="match status" value="1"/>
</dbReference>
<organism evidence="4 5">
    <name type="scientific">Colocasia esculenta</name>
    <name type="common">Wild taro</name>
    <name type="synonym">Arum esculentum</name>
    <dbReference type="NCBI Taxonomy" id="4460"/>
    <lineage>
        <taxon>Eukaryota</taxon>
        <taxon>Viridiplantae</taxon>
        <taxon>Streptophyta</taxon>
        <taxon>Embryophyta</taxon>
        <taxon>Tracheophyta</taxon>
        <taxon>Spermatophyta</taxon>
        <taxon>Magnoliopsida</taxon>
        <taxon>Liliopsida</taxon>
        <taxon>Araceae</taxon>
        <taxon>Aroideae</taxon>
        <taxon>Colocasieae</taxon>
        <taxon>Colocasia</taxon>
    </lineage>
</organism>
<dbReference type="InterPro" id="IPR044788">
    <property type="entry name" value="X8_dom_prot"/>
</dbReference>
<dbReference type="InterPro" id="IPR012946">
    <property type="entry name" value="X8"/>
</dbReference>
<dbReference type="PANTHER" id="PTHR31044:SF57">
    <property type="entry name" value="CARBOHYDRATE-BINDING X8 DOMAIN SUPERFAMILY PROTEIN"/>
    <property type="match status" value="1"/>
</dbReference>
<accession>A0A843WGS9</accession>
<dbReference type="OrthoDB" id="1928574at2759"/>
<sequence>MAGARTPSSPLLPMLLMLGLVSFNLALGLIVSISSSFSLFAGGNVLLCEAQKTWCVAKPSTDEATLQQNIDFACSQVDCSVLRNGYPCSNPSTRINHASVAMNLYYQSKGRNYWNCYFKASGLVVQNDPSYDKCVYIWAFPEADFSVLSVAVDNKVVAVDSPCQISISGFWTEAPVDR</sequence>
<keyword evidence="5" id="KW-1185">Reference proteome</keyword>
<reference evidence="4" key="1">
    <citation type="submission" date="2017-07" db="EMBL/GenBank/DDBJ databases">
        <title>Taro Niue Genome Assembly and Annotation.</title>
        <authorList>
            <person name="Atibalentja N."/>
            <person name="Keating K."/>
            <person name="Fields C.J."/>
        </authorList>
    </citation>
    <scope>NUCLEOTIDE SEQUENCE</scope>
    <source>
        <strain evidence="4">Niue_2</strain>
        <tissue evidence="4">Leaf</tissue>
    </source>
</reference>
<evidence type="ECO:0000259" key="3">
    <source>
        <dbReference type="SMART" id="SM00768"/>
    </source>
</evidence>
<dbReference type="AlphaFoldDB" id="A0A843WGS9"/>
<dbReference type="PANTHER" id="PTHR31044">
    <property type="entry name" value="BETA-1,3 GLUCANASE"/>
    <property type="match status" value="1"/>
</dbReference>
<keyword evidence="1 2" id="KW-0732">Signal</keyword>
<dbReference type="GO" id="GO:0009506">
    <property type="term" value="C:plasmodesma"/>
    <property type="evidence" value="ECO:0007669"/>
    <property type="project" value="UniProtKB-ARBA"/>
</dbReference>
<dbReference type="SMART" id="SM00768">
    <property type="entry name" value="X8"/>
    <property type="match status" value="1"/>
</dbReference>
<dbReference type="Gene3D" id="1.20.58.1040">
    <property type="match status" value="1"/>
</dbReference>
<dbReference type="Proteomes" id="UP000652761">
    <property type="component" value="Unassembled WGS sequence"/>
</dbReference>
<name>A0A843WGS9_COLES</name>
<comment type="caution">
    <text evidence="4">The sequence shown here is derived from an EMBL/GenBank/DDBJ whole genome shotgun (WGS) entry which is preliminary data.</text>
</comment>
<feature type="domain" description="X8" evidence="3">
    <location>
        <begin position="53"/>
        <end position="136"/>
    </location>
</feature>
<proteinExistence type="predicted"/>
<evidence type="ECO:0000256" key="1">
    <source>
        <dbReference type="ARBA" id="ARBA00022729"/>
    </source>
</evidence>
<dbReference type="EMBL" id="NMUH01004742">
    <property type="protein sequence ID" value="MQM10673.1"/>
    <property type="molecule type" value="Genomic_DNA"/>
</dbReference>
<gene>
    <name evidence="4" type="ORF">Taro_043571</name>
</gene>
<protein>
    <recommendedName>
        <fullName evidence="3">X8 domain-containing protein</fullName>
    </recommendedName>
</protein>
<feature type="signal peptide" evidence="2">
    <location>
        <begin position="1"/>
        <end position="26"/>
    </location>
</feature>